<evidence type="ECO:0000313" key="6">
    <source>
        <dbReference type="EMBL" id="KAF4583067.1"/>
    </source>
</evidence>
<dbReference type="InterPro" id="IPR048748">
    <property type="entry name" value="SLS1_KH2"/>
</dbReference>
<dbReference type="AlphaFoldDB" id="A0A8H4Q2T0"/>
<evidence type="ECO:0000259" key="2">
    <source>
        <dbReference type="Pfam" id="PF14611"/>
    </source>
</evidence>
<feature type="compositionally biased region" description="Pro residues" evidence="1">
    <location>
        <begin position="686"/>
        <end position="697"/>
    </location>
</feature>
<evidence type="ECO:0000313" key="7">
    <source>
        <dbReference type="Proteomes" id="UP000562929"/>
    </source>
</evidence>
<evidence type="ECO:0000259" key="3">
    <source>
        <dbReference type="Pfam" id="PF20776"/>
    </source>
</evidence>
<feature type="domain" description="SLS1 C-terminal" evidence="5">
    <location>
        <begin position="562"/>
        <end position="746"/>
    </location>
</feature>
<comment type="caution">
    <text evidence="6">The sequence shown here is derived from an EMBL/GenBank/DDBJ whole genome shotgun (WGS) entry which is preliminary data.</text>
</comment>
<feature type="compositionally biased region" description="Polar residues" evidence="1">
    <location>
        <begin position="620"/>
        <end position="635"/>
    </location>
</feature>
<dbReference type="Pfam" id="PF20778">
    <property type="entry name" value="SLS1_C"/>
    <property type="match status" value="1"/>
</dbReference>
<reference evidence="6 7" key="1">
    <citation type="journal article" date="2020" name="G3 (Bethesda)">
        <title>Genetic Underpinnings of Host Manipulation by Ophiocordyceps as Revealed by Comparative Transcriptomics.</title>
        <authorList>
            <person name="Will I."/>
            <person name="Das B."/>
            <person name="Trinh T."/>
            <person name="Brachmann A."/>
            <person name="Ohm R.A."/>
            <person name="de Bekker C."/>
        </authorList>
    </citation>
    <scope>NUCLEOTIDE SEQUENCE [LARGE SCALE GENOMIC DNA]</scope>
    <source>
        <strain evidence="6 7">EC05</strain>
    </source>
</reference>
<keyword evidence="7" id="KW-1185">Reference proteome</keyword>
<accession>A0A8H4Q2T0</accession>
<dbReference type="EMBL" id="JAACLJ010000007">
    <property type="protein sequence ID" value="KAF4583067.1"/>
    <property type="molecule type" value="Genomic_DNA"/>
</dbReference>
<dbReference type="Pfam" id="PF14611">
    <property type="entry name" value="KH_SLS1_1"/>
    <property type="match status" value="1"/>
</dbReference>
<organism evidence="6 7">
    <name type="scientific">Ophiocordyceps camponoti-floridani</name>
    <dbReference type="NCBI Taxonomy" id="2030778"/>
    <lineage>
        <taxon>Eukaryota</taxon>
        <taxon>Fungi</taxon>
        <taxon>Dikarya</taxon>
        <taxon>Ascomycota</taxon>
        <taxon>Pezizomycotina</taxon>
        <taxon>Sordariomycetes</taxon>
        <taxon>Hypocreomycetidae</taxon>
        <taxon>Hypocreales</taxon>
        <taxon>Ophiocordycipitaceae</taxon>
        <taxon>Ophiocordyceps</taxon>
    </lineage>
</organism>
<feature type="region of interest" description="Disordered" evidence="1">
    <location>
        <begin position="579"/>
        <end position="647"/>
    </location>
</feature>
<feature type="compositionally biased region" description="Basic and acidic residues" evidence="1">
    <location>
        <begin position="87"/>
        <end position="97"/>
    </location>
</feature>
<dbReference type="GO" id="GO:0005743">
    <property type="term" value="C:mitochondrial inner membrane"/>
    <property type="evidence" value="ECO:0007669"/>
    <property type="project" value="InterPro"/>
</dbReference>
<protein>
    <submittedName>
        <fullName evidence="6">Mitochondrial inner-membrane-bound regulator domain-containing protein</fullName>
    </submittedName>
</protein>
<proteinExistence type="predicted"/>
<dbReference type="Proteomes" id="UP000562929">
    <property type="component" value="Unassembled WGS sequence"/>
</dbReference>
<name>A0A8H4Q2T0_9HYPO</name>
<feature type="compositionally biased region" description="Basic and acidic residues" evidence="1">
    <location>
        <begin position="29"/>
        <end position="40"/>
    </location>
</feature>
<feature type="compositionally biased region" description="Basic and acidic residues" evidence="1">
    <location>
        <begin position="115"/>
        <end position="126"/>
    </location>
</feature>
<dbReference type="OrthoDB" id="5392646at2759"/>
<feature type="compositionally biased region" description="Low complexity" evidence="1">
    <location>
        <begin position="583"/>
        <end position="604"/>
    </location>
</feature>
<feature type="domain" description="SLS1 first KH" evidence="2">
    <location>
        <begin position="394"/>
        <end position="459"/>
    </location>
</feature>
<sequence length="753" mass="84255">MRFASGPAVRTKEYVEAILSGASDFGKSSSERGSDVRSSLEVEALLSGSAEFPASPRRTEQKRPKKQAEQNLSFDWVRISKQGRRRAIVDEETRRPETLTGGGFQFDMDDEPVGTDDKLRQVESREGTVQLGAEDEPQRLSQGKLDIESQVDEQVEPEDEDGGSGPVPPRDKPLARAKASPISHAVVQQPDYGLDEQDESESQQYLPPLKRSVNRQRSSKFTHASLGFVSLGKPAAALITTDINVSRRQKAKERELSLIDESDSTGLPLSCEDVLVDPTNDESDADALKRLCRNLDELRPKDKTSLTEHEVKRLAKKLMDGFTMQQLVDYYRRDMTYGLHAHDAPCYDWIVEHEPWQAIRPISLKRLKPKKRQAILVVTQKWKLDVTEQIEGQGSTTIKLKPDIFQLIAQPWSRVLKSLSDDCLDSSNRERVSSDPETCRLSIHSRRLTADIMLARLDESIRTSKTRIISVEAVNQDDLTDATLNELSRITNTALEHHPNEKTLSVSWIPDNSSEGNAQTEDAADMILRLLFPTTPPPTTNVHLITKTPDQISFVPHLRDTRSLSWRDKLRQWCRCVTPISTNSNNSNNDNNDNNNNNNNNNNNTHLPSTILSILPPKTPTRQLTSKQHSATSSTNPPPRTLKPKSHRVLTPIVPHPASLTPLSPETDQEDDPIRSTSIVLHFSPDPQPHPSPPSALPSPSTRQQASPLRHPPRPNPRSHLPKSTTDILLPSSPIDVRILHLQSQPITLPKTP</sequence>
<evidence type="ECO:0000256" key="1">
    <source>
        <dbReference type="SAM" id="MobiDB-lite"/>
    </source>
</evidence>
<feature type="compositionally biased region" description="Acidic residues" evidence="1">
    <location>
        <begin position="149"/>
        <end position="162"/>
    </location>
</feature>
<dbReference type="InterPro" id="IPR032741">
    <property type="entry name" value="Sls1_KH-1"/>
</dbReference>
<feature type="region of interest" description="Disordered" evidence="1">
    <location>
        <begin position="20"/>
        <end position="215"/>
    </location>
</feature>
<evidence type="ECO:0000259" key="4">
    <source>
        <dbReference type="Pfam" id="PF20777"/>
    </source>
</evidence>
<feature type="region of interest" description="Disordered" evidence="1">
    <location>
        <begin position="680"/>
        <end position="732"/>
    </location>
</feature>
<feature type="compositionally biased region" description="Basic and acidic residues" evidence="1">
    <location>
        <begin position="57"/>
        <end position="68"/>
    </location>
</feature>
<feature type="domain" description="SLS1 second KH" evidence="4">
    <location>
        <begin position="471"/>
        <end position="532"/>
    </location>
</feature>
<dbReference type="InterPro" id="IPR048401">
    <property type="entry name" value="SLS1_C"/>
</dbReference>
<dbReference type="InterPro" id="IPR048400">
    <property type="entry name" value="SLS1_N"/>
</dbReference>
<dbReference type="Pfam" id="PF20777">
    <property type="entry name" value="KH_SLS1_2"/>
    <property type="match status" value="1"/>
</dbReference>
<feature type="domain" description="SLS1 N-terminal" evidence="3">
    <location>
        <begin position="289"/>
        <end position="386"/>
    </location>
</feature>
<evidence type="ECO:0000259" key="5">
    <source>
        <dbReference type="Pfam" id="PF20778"/>
    </source>
</evidence>
<gene>
    <name evidence="6" type="ORF">GQ602_006211</name>
</gene>
<dbReference type="Pfam" id="PF20776">
    <property type="entry name" value="SLS1_N"/>
    <property type="match status" value="1"/>
</dbReference>